<comment type="caution">
    <text evidence="1">The sequence shown here is derived from an EMBL/GenBank/DDBJ whole genome shotgun (WGS) entry which is preliminary data.</text>
</comment>
<gene>
    <name evidence="1" type="ORF">EVA_12980</name>
</gene>
<accession>J9GHJ4</accession>
<name>J9GHJ4_9ZZZZ</name>
<reference evidence="1" key="1">
    <citation type="journal article" date="2012" name="PLoS ONE">
        <title>Gene sets for utilization of primary and secondary nutrition supplies in the distal gut of endangered iberian lynx.</title>
        <authorList>
            <person name="Alcaide M."/>
            <person name="Messina E."/>
            <person name="Richter M."/>
            <person name="Bargiela R."/>
            <person name="Peplies J."/>
            <person name="Huws S.A."/>
            <person name="Newbold C.J."/>
            <person name="Golyshin P.N."/>
            <person name="Simon M.A."/>
            <person name="Lopez G."/>
            <person name="Yakimov M.M."/>
            <person name="Ferrer M."/>
        </authorList>
    </citation>
    <scope>NUCLEOTIDE SEQUENCE</scope>
</reference>
<dbReference type="AlphaFoldDB" id="J9GHJ4"/>
<protein>
    <submittedName>
        <fullName evidence="1">Uncharacterized protein</fullName>
    </submittedName>
</protein>
<dbReference type="EMBL" id="AMCI01004045">
    <property type="protein sequence ID" value="EJW98914.1"/>
    <property type="molecule type" value="Genomic_DNA"/>
</dbReference>
<organism evidence="1">
    <name type="scientific">gut metagenome</name>
    <dbReference type="NCBI Taxonomy" id="749906"/>
    <lineage>
        <taxon>unclassified sequences</taxon>
        <taxon>metagenomes</taxon>
        <taxon>organismal metagenomes</taxon>
    </lineage>
</organism>
<evidence type="ECO:0000313" key="1">
    <source>
        <dbReference type="EMBL" id="EJW98914.1"/>
    </source>
</evidence>
<proteinExistence type="predicted"/>
<sequence length="272" mass="29879">MRSLCHCVFKECAVAFCWILPAHPAHLHLTPCNVLNAGCCVFKQLLECTTIIVVSAIRFPNPITATASIAKPQPLTVRTLGRTLRTLLQESASRFAVCHFLQALLLYRAHSPRIQHIKVTGIDASVPLHHKVAAAAAGGSAGAGRLTQSKVNIVVKQAYTDILAFFPITKPFIKQSAEKISICFGSQGIWGTSPFFFQRVKAGNELKVSPQLFKPCIHFLWMAGTQSGDHTQQIHIHTLLLQQLHGFYHPAVAAFFCSIHPVIIVKIPITVH</sequence>